<reference evidence="2" key="1">
    <citation type="submission" date="2017-10" db="EMBL/GenBank/DDBJ databases">
        <title>Chryseobacterium sp. B5 is a hydrocarbonoclastic and plant growth promoting bacterium.</title>
        <authorList>
            <person name="Thijs S."/>
            <person name="Gkorezis P."/>
            <person name="Van Hamme J."/>
        </authorList>
    </citation>
    <scope>NUCLEOTIDE SEQUENCE</scope>
    <source>
        <strain evidence="2">B5</strain>
    </source>
</reference>
<evidence type="ECO:0000256" key="1">
    <source>
        <dbReference type="SAM" id="MobiDB-lite"/>
    </source>
</evidence>
<accession>A0A2G7T874</accession>
<feature type="compositionally biased region" description="Polar residues" evidence="1">
    <location>
        <begin position="187"/>
        <end position="196"/>
    </location>
</feature>
<feature type="region of interest" description="Disordered" evidence="1">
    <location>
        <begin position="179"/>
        <end position="232"/>
    </location>
</feature>
<sequence>MAFELAESTAVTITNANPRRELHGDEKVRAIDISFQLSGENTLLDLLEPGLREHHYCNKAATAGQEVLPGVLIPLPNLRHPLLPTKYSFAYKQKWRGYRFIWDFGLSDAHVDFSDAVLKGLEYEIREGGSVIVRGTVEFNGDELNDNVLYGELSGLASEEEVYIKLLAPAQLIQAKRGYRAGRPDTPASQPDNADQQELREEGEDEPPTDPNHPVNQTPEDAFAAAVTGEPA</sequence>
<protein>
    <submittedName>
        <fullName evidence="2">Uncharacterized protein</fullName>
    </submittedName>
</protein>
<dbReference type="AlphaFoldDB" id="A0A2G7T874"/>
<name>A0A2G7T874_9FLAO</name>
<evidence type="ECO:0000313" key="2">
    <source>
        <dbReference type="EMBL" id="PII36105.1"/>
    </source>
</evidence>
<proteinExistence type="predicted"/>
<gene>
    <name evidence="2" type="ORF">CTI11_09260</name>
</gene>
<comment type="caution">
    <text evidence="2">The sequence shown here is derived from an EMBL/GenBank/DDBJ whole genome shotgun (WGS) entry which is preliminary data.</text>
</comment>
<dbReference type="EMBL" id="PEKC01000025">
    <property type="protein sequence ID" value="PII36105.1"/>
    <property type="molecule type" value="Genomic_DNA"/>
</dbReference>
<organism evidence="2">
    <name type="scientific">Chryseobacterium sp. B5</name>
    <dbReference type="NCBI Taxonomy" id="2050562"/>
    <lineage>
        <taxon>Bacteria</taxon>
        <taxon>Pseudomonadati</taxon>
        <taxon>Bacteroidota</taxon>
        <taxon>Flavobacteriia</taxon>
        <taxon>Flavobacteriales</taxon>
        <taxon>Weeksellaceae</taxon>
        <taxon>Chryseobacterium group</taxon>
        <taxon>Chryseobacterium</taxon>
    </lineage>
</organism>